<dbReference type="InterPro" id="IPR020476">
    <property type="entry name" value="Nudix_hydrolase"/>
</dbReference>
<dbReference type="Gene3D" id="3.90.79.10">
    <property type="entry name" value="Nucleoside Triphosphate Pyrophosphohydrolase"/>
    <property type="match status" value="1"/>
</dbReference>
<gene>
    <name evidence="5" type="ORF">BSK52_20655</name>
</gene>
<dbReference type="SUPFAM" id="SSF55811">
    <property type="entry name" value="Nudix"/>
    <property type="match status" value="1"/>
</dbReference>
<sequence length="154" mass="17355">MGYVESLRELVGNKPVILVRPSIIIINPSGELLLVQHEDGTWGVPGGLMELGESVEECARREVKEELGITIKTLHLMGVFSGKELYTKLRNGHEYYNVIIGYICTDYEGVIQPDGVEVLDAKFHHPLQLPERIDPFIKTKIKENIGIISKFLKK</sequence>
<dbReference type="AlphaFoldDB" id="A0A1R0XRZ7"/>
<dbReference type="PANTHER" id="PTHR43046">
    <property type="entry name" value="GDP-MANNOSE MANNOSYL HYDROLASE"/>
    <property type="match status" value="1"/>
</dbReference>
<dbReference type="CDD" id="cd04677">
    <property type="entry name" value="NUDIX_Hydrolase"/>
    <property type="match status" value="1"/>
</dbReference>
<evidence type="ECO:0000313" key="6">
    <source>
        <dbReference type="Proteomes" id="UP000187439"/>
    </source>
</evidence>
<dbReference type="OrthoDB" id="9787476at2"/>
<evidence type="ECO:0000256" key="1">
    <source>
        <dbReference type="ARBA" id="ARBA00001946"/>
    </source>
</evidence>
<keyword evidence="2 3" id="KW-0378">Hydrolase</keyword>
<dbReference type="InterPro" id="IPR000086">
    <property type="entry name" value="NUDIX_hydrolase_dom"/>
</dbReference>
<name>A0A1R0XRZ7_9BACL</name>
<dbReference type="InterPro" id="IPR020084">
    <property type="entry name" value="NUDIX_hydrolase_CS"/>
</dbReference>
<organism evidence="5 6">
    <name type="scientific">Paenibacillus odorifer</name>
    <dbReference type="NCBI Taxonomy" id="189426"/>
    <lineage>
        <taxon>Bacteria</taxon>
        <taxon>Bacillati</taxon>
        <taxon>Bacillota</taxon>
        <taxon>Bacilli</taxon>
        <taxon>Bacillales</taxon>
        <taxon>Paenibacillaceae</taxon>
        <taxon>Paenibacillus</taxon>
    </lineage>
</organism>
<comment type="caution">
    <text evidence="5">The sequence shown here is derived from an EMBL/GenBank/DDBJ whole genome shotgun (WGS) entry which is preliminary data.</text>
</comment>
<dbReference type="PRINTS" id="PR00502">
    <property type="entry name" value="NUDIXFAMILY"/>
</dbReference>
<evidence type="ECO:0000256" key="2">
    <source>
        <dbReference type="ARBA" id="ARBA00022801"/>
    </source>
</evidence>
<dbReference type="PROSITE" id="PS00893">
    <property type="entry name" value="NUDIX_BOX"/>
    <property type="match status" value="1"/>
</dbReference>
<dbReference type="Proteomes" id="UP000187439">
    <property type="component" value="Unassembled WGS sequence"/>
</dbReference>
<evidence type="ECO:0000256" key="3">
    <source>
        <dbReference type="RuleBase" id="RU003476"/>
    </source>
</evidence>
<evidence type="ECO:0000259" key="4">
    <source>
        <dbReference type="PROSITE" id="PS51462"/>
    </source>
</evidence>
<evidence type="ECO:0000313" key="5">
    <source>
        <dbReference type="EMBL" id="OMD37692.1"/>
    </source>
</evidence>
<dbReference type="EMBL" id="MPTC01000021">
    <property type="protein sequence ID" value="OMD37692.1"/>
    <property type="molecule type" value="Genomic_DNA"/>
</dbReference>
<dbReference type="PANTHER" id="PTHR43046:SF2">
    <property type="entry name" value="8-OXO-DGTP DIPHOSPHATASE-RELATED"/>
    <property type="match status" value="1"/>
</dbReference>
<comment type="similarity">
    <text evidence="3">Belongs to the Nudix hydrolase family.</text>
</comment>
<dbReference type="RefSeq" id="WP_076120491.1">
    <property type="nucleotide sequence ID" value="NZ_MPTC01000021.1"/>
</dbReference>
<dbReference type="Pfam" id="PF00293">
    <property type="entry name" value="NUDIX"/>
    <property type="match status" value="1"/>
</dbReference>
<dbReference type="InterPro" id="IPR015797">
    <property type="entry name" value="NUDIX_hydrolase-like_dom_sf"/>
</dbReference>
<protein>
    <submittedName>
        <fullName evidence="5">DNA mismatch repair protein MutT</fullName>
    </submittedName>
</protein>
<dbReference type="GO" id="GO:0016787">
    <property type="term" value="F:hydrolase activity"/>
    <property type="evidence" value="ECO:0007669"/>
    <property type="project" value="UniProtKB-KW"/>
</dbReference>
<accession>A0A1R0XRZ7</accession>
<comment type="cofactor">
    <cofactor evidence="1">
        <name>Mg(2+)</name>
        <dbReference type="ChEBI" id="CHEBI:18420"/>
    </cofactor>
</comment>
<feature type="domain" description="Nudix hydrolase" evidence="4">
    <location>
        <begin position="16"/>
        <end position="149"/>
    </location>
</feature>
<proteinExistence type="inferred from homology"/>
<dbReference type="PROSITE" id="PS51462">
    <property type="entry name" value="NUDIX"/>
    <property type="match status" value="1"/>
</dbReference>
<reference evidence="5 6" key="1">
    <citation type="submission" date="2016-10" db="EMBL/GenBank/DDBJ databases">
        <title>Paenibacillus species isolates.</title>
        <authorList>
            <person name="Beno S.M."/>
        </authorList>
    </citation>
    <scope>NUCLEOTIDE SEQUENCE [LARGE SCALE GENOMIC DNA]</scope>
    <source>
        <strain evidence="5 6">FSL H7-0710</strain>
    </source>
</reference>